<protein>
    <submittedName>
        <fullName evidence="1">Uncharacterized protein</fullName>
    </submittedName>
</protein>
<keyword evidence="2" id="KW-1185">Reference proteome</keyword>
<gene>
    <name evidence="1" type="ORF">BYZ73_19655</name>
</gene>
<dbReference type="EMBL" id="MUAV01000040">
    <property type="protein sequence ID" value="RAP39583.1"/>
    <property type="molecule type" value="Genomic_DNA"/>
</dbReference>
<reference evidence="1 2" key="1">
    <citation type="submission" date="2017-01" db="EMBL/GenBank/DDBJ databases">
        <title>Genome sequence of Rhodovulum viride JA756.</title>
        <authorList>
            <person name="Lakshmi K.V."/>
            <person name="Tushar L.D."/>
            <person name="Sasikala C."/>
            <person name="Venkataramana C."/>
        </authorList>
    </citation>
    <scope>NUCLEOTIDE SEQUENCE [LARGE SCALE GENOMIC DNA]</scope>
    <source>
        <strain evidence="1 2">JA756</strain>
    </source>
</reference>
<evidence type="ECO:0000313" key="1">
    <source>
        <dbReference type="EMBL" id="RAP39583.1"/>
    </source>
</evidence>
<accession>A0ABX9DBV1</accession>
<sequence length="72" mass="7948">MASRETRLNITFDMRIEITHLADGRFSTCGWVPGIETGTDFYGRPCVFDDRTVAIRITHGSQSAVSTAPKVS</sequence>
<organism evidence="1 2">
    <name type="scientific">Rhodovulum viride</name>
    <dbReference type="NCBI Taxonomy" id="1231134"/>
    <lineage>
        <taxon>Bacteria</taxon>
        <taxon>Pseudomonadati</taxon>
        <taxon>Pseudomonadota</taxon>
        <taxon>Alphaproteobacteria</taxon>
        <taxon>Rhodobacterales</taxon>
        <taxon>Paracoccaceae</taxon>
        <taxon>Rhodovulum</taxon>
    </lineage>
</organism>
<dbReference type="Proteomes" id="UP000248659">
    <property type="component" value="Unassembled WGS sequence"/>
</dbReference>
<comment type="caution">
    <text evidence="1">The sequence shown here is derived from an EMBL/GenBank/DDBJ whole genome shotgun (WGS) entry which is preliminary data.</text>
</comment>
<name>A0ABX9DBV1_9RHOB</name>
<evidence type="ECO:0000313" key="2">
    <source>
        <dbReference type="Proteomes" id="UP000248659"/>
    </source>
</evidence>
<proteinExistence type="predicted"/>